<keyword evidence="8" id="KW-1185">Reference proteome</keyword>
<proteinExistence type="predicted"/>
<gene>
    <name evidence="6" type="ORF">ACBT_1798</name>
    <name evidence="7" type="ORF">FE247_09410</name>
</gene>
<evidence type="ECO:0000256" key="2">
    <source>
        <dbReference type="ARBA" id="ARBA00022729"/>
    </source>
</evidence>
<dbReference type="InterPro" id="IPR018976">
    <property type="entry name" value="Imelysin-like"/>
</dbReference>
<dbReference type="AlphaFoldDB" id="A0A5J6RHW7"/>
<dbReference type="RefSeq" id="WP_024774745.1">
    <property type="nucleotide sequence ID" value="NZ_CP043857.1"/>
</dbReference>
<dbReference type="KEGG" id="acib:ACBT_1798"/>
<evidence type="ECO:0000313" key="8">
    <source>
        <dbReference type="Proteomes" id="UP000305417"/>
    </source>
</evidence>
<evidence type="ECO:0000256" key="4">
    <source>
        <dbReference type="SAM" id="SignalP"/>
    </source>
</evidence>
<dbReference type="Gene3D" id="1.20.1420.20">
    <property type="entry name" value="M75 peptidase, HXXE motif"/>
    <property type="match status" value="1"/>
</dbReference>
<feature type="signal peptide" evidence="4">
    <location>
        <begin position="1"/>
        <end position="20"/>
    </location>
</feature>
<reference evidence="6 9" key="2">
    <citation type="submission" date="2020-05" db="EMBL/GenBank/DDBJ databases">
        <title>Complete genome sequencing of Campylobacter and Arcobacter type strains.</title>
        <authorList>
            <person name="Miller W.G."/>
            <person name="Yee E."/>
        </authorList>
    </citation>
    <scope>NUCLEOTIDE SEQUENCE [LARGE SCALE GENOMIC DNA]</scope>
    <source>
        <strain evidence="6 9">LMG 21996</strain>
    </source>
</reference>
<dbReference type="EMBL" id="CP054051">
    <property type="protein sequence ID" value="QKJ27695.1"/>
    <property type="molecule type" value="Genomic_DNA"/>
</dbReference>
<feature type="chain" id="PRO_5044621619" evidence="4">
    <location>
        <begin position="21"/>
        <end position="318"/>
    </location>
</feature>
<sequence>MVRKIFLLFIVFILSLSAQDSIFQSVIKNVSIVDTQKAIDDAKILQKDISDKNFTNFIRSWKKVEAIYLAGEINSEFLDTPRYVDVFNNLKEDLNSQMQRVIDSKSDIKTALFKNSFKTVNALEYVLYSKNSISSLSHREKELANEILKSIVLNLEDIKSSYEDYLKNPTKSVQEENAILINTLIASSYRLKEWRVGNSAGLSSKFKNDSKNNRAEYFLSQNSFEAIDAILEAQKEIIEQKEYKNLNDLAKEKNALNDLKNVLNSINEAKDILKSLPKDDFTNGKKLFDTVSSIHDLYYITIIEKLGLKPDILDADGD</sequence>
<dbReference type="InterPro" id="IPR038352">
    <property type="entry name" value="Imelysin_sf"/>
</dbReference>
<keyword evidence="3" id="KW-0175">Coiled coil</keyword>
<organism evidence="6 9">
    <name type="scientific">Aliarcobacter cibarius</name>
    <dbReference type="NCBI Taxonomy" id="255507"/>
    <lineage>
        <taxon>Bacteria</taxon>
        <taxon>Pseudomonadati</taxon>
        <taxon>Campylobacterota</taxon>
        <taxon>Epsilonproteobacteria</taxon>
        <taxon>Campylobacterales</taxon>
        <taxon>Arcobacteraceae</taxon>
        <taxon>Aliarcobacter</taxon>
    </lineage>
</organism>
<dbReference type="GO" id="GO:0030313">
    <property type="term" value="C:cell envelope"/>
    <property type="evidence" value="ECO:0007669"/>
    <property type="project" value="UniProtKB-SubCell"/>
</dbReference>
<evidence type="ECO:0000313" key="7">
    <source>
        <dbReference type="EMBL" id="TLS96833.1"/>
    </source>
</evidence>
<evidence type="ECO:0000256" key="3">
    <source>
        <dbReference type="SAM" id="Coils"/>
    </source>
</evidence>
<accession>A0A5J6RHW7</accession>
<reference evidence="7 8" key="1">
    <citation type="submission" date="2019-05" db="EMBL/GenBank/DDBJ databases">
        <title>Arcobacter cibarius and Arcobacter thereius providing challenges in identification an antibiotic susceptibility and Quinolone resistance.</title>
        <authorList>
            <person name="Busch A."/>
            <person name="Hanel I."/>
            <person name="Hotzel H."/>
            <person name="Tomaso H."/>
        </authorList>
    </citation>
    <scope>NUCLEOTIDE SEQUENCE [LARGE SCALE GENOMIC DNA]</scope>
    <source>
        <strain evidence="7 8">16CS0831-2</strain>
    </source>
</reference>
<comment type="subcellular location">
    <subcellularLocation>
        <location evidence="1">Cell envelope</location>
    </subcellularLocation>
</comment>
<evidence type="ECO:0000313" key="9">
    <source>
        <dbReference type="Proteomes" id="UP000509513"/>
    </source>
</evidence>
<dbReference type="Pfam" id="PF09375">
    <property type="entry name" value="Peptidase_M75"/>
    <property type="match status" value="1"/>
</dbReference>
<protein>
    <submittedName>
        <fullName evidence="7">Imelysin</fullName>
    </submittedName>
    <submittedName>
        <fullName evidence="6">Peptidase, M75 family</fullName>
    </submittedName>
</protein>
<dbReference type="Proteomes" id="UP000509513">
    <property type="component" value="Chromosome"/>
</dbReference>
<dbReference type="OrthoDB" id="5365401at2"/>
<evidence type="ECO:0000259" key="5">
    <source>
        <dbReference type="Pfam" id="PF09375"/>
    </source>
</evidence>
<evidence type="ECO:0000313" key="6">
    <source>
        <dbReference type="EMBL" id="QKJ27695.1"/>
    </source>
</evidence>
<evidence type="ECO:0000256" key="1">
    <source>
        <dbReference type="ARBA" id="ARBA00004196"/>
    </source>
</evidence>
<name>A0A5J6RHW7_9BACT</name>
<keyword evidence="2 4" id="KW-0732">Signal</keyword>
<dbReference type="EMBL" id="VBUC01000027">
    <property type="protein sequence ID" value="TLS96833.1"/>
    <property type="molecule type" value="Genomic_DNA"/>
</dbReference>
<feature type="coiled-coil region" evidence="3">
    <location>
        <begin position="249"/>
        <end position="276"/>
    </location>
</feature>
<dbReference type="Proteomes" id="UP000305417">
    <property type="component" value="Unassembled WGS sequence"/>
</dbReference>
<dbReference type="STRING" id="1442598.GCA_000522465_00585"/>
<feature type="domain" description="Imelysin-like" evidence="5">
    <location>
        <begin position="51"/>
        <end position="275"/>
    </location>
</feature>